<evidence type="ECO:0000256" key="4">
    <source>
        <dbReference type="ARBA" id="ARBA00022723"/>
    </source>
</evidence>
<protein>
    <recommendedName>
        <fullName evidence="3">inorganic diphosphatase</fullName>
        <ecNumber evidence="3">3.6.1.1</ecNumber>
    </recommendedName>
</protein>
<comment type="similarity">
    <text evidence="2">Belongs to the PPase family.</text>
</comment>
<evidence type="ECO:0000256" key="6">
    <source>
        <dbReference type="ARBA" id="ARBA00022842"/>
    </source>
</evidence>
<evidence type="ECO:0000256" key="2">
    <source>
        <dbReference type="ARBA" id="ARBA00006220"/>
    </source>
</evidence>
<dbReference type="CDD" id="cd00412">
    <property type="entry name" value="pyrophosphatase"/>
    <property type="match status" value="1"/>
</dbReference>
<dbReference type="EMBL" id="CALNXI010000858">
    <property type="protein sequence ID" value="CAH3143697.1"/>
    <property type="molecule type" value="Genomic_DNA"/>
</dbReference>
<evidence type="ECO:0000256" key="5">
    <source>
        <dbReference type="ARBA" id="ARBA00022801"/>
    </source>
</evidence>
<evidence type="ECO:0000256" key="3">
    <source>
        <dbReference type="ARBA" id="ARBA00012146"/>
    </source>
</evidence>
<keyword evidence="4" id="KW-0479">Metal-binding</keyword>
<proteinExistence type="inferred from homology"/>
<evidence type="ECO:0000256" key="1">
    <source>
        <dbReference type="ARBA" id="ARBA00001946"/>
    </source>
</evidence>
<keyword evidence="6" id="KW-0460">Magnesium</keyword>
<accession>A0ABN8PHC7</accession>
<comment type="cofactor">
    <cofactor evidence="1">
        <name>Mg(2+)</name>
        <dbReference type="ChEBI" id="CHEBI:18420"/>
    </cofactor>
</comment>
<keyword evidence="5" id="KW-0378">Hydrolase</keyword>
<comment type="caution">
    <text evidence="7">The sequence shown here is derived from an EMBL/GenBank/DDBJ whole genome shotgun (WGS) entry which is preliminary data.</text>
</comment>
<dbReference type="PROSITE" id="PS00387">
    <property type="entry name" value="PPASE"/>
    <property type="match status" value="1"/>
</dbReference>
<dbReference type="EC" id="3.6.1.1" evidence="3"/>
<gene>
    <name evidence="7" type="ORF">PEVE_00042911</name>
</gene>
<dbReference type="SUPFAM" id="SSF50324">
    <property type="entry name" value="Inorganic pyrophosphatase"/>
    <property type="match status" value="1"/>
</dbReference>
<organism evidence="7 8">
    <name type="scientific">Porites evermanni</name>
    <dbReference type="NCBI Taxonomy" id="104178"/>
    <lineage>
        <taxon>Eukaryota</taxon>
        <taxon>Metazoa</taxon>
        <taxon>Cnidaria</taxon>
        <taxon>Anthozoa</taxon>
        <taxon>Hexacorallia</taxon>
        <taxon>Scleractinia</taxon>
        <taxon>Fungiina</taxon>
        <taxon>Poritidae</taxon>
        <taxon>Porites</taxon>
    </lineage>
</organism>
<dbReference type="InterPro" id="IPR008162">
    <property type="entry name" value="Pyrophosphatase"/>
</dbReference>
<dbReference type="Pfam" id="PF00719">
    <property type="entry name" value="Pyrophosphatase"/>
    <property type="match status" value="1"/>
</dbReference>
<evidence type="ECO:0000313" key="7">
    <source>
        <dbReference type="EMBL" id="CAH3143697.1"/>
    </source>
</evidence>
<dbReference type="PANTHER" id="PTHR10286">
    <property type="entry name" value="INORGANIC PYROPHOSPHATASE"/>
    <property type="match status" value="1"/>
</dbReference>
<evidence type="ECO:0000313" key="8">
    <source>
        <dbReference type="Proteomes" id="UP001159427"/>
    </source>
</evidence>
<sequence>MAHFKAAIFLLRLSSLTRRSVRTCSLFQAKRALYFSSIMKRSLDYSTSESGAPNSLDYRMYFRDKEGHAVSPFHDISLFANDEKTVCNMVVEVPRWTNAKMEIATKEALNPIKQDCKKEKLRYVHNCFPYHGYIWNYGALPQTWEDPNHKDKDTKCMGDNDPIDACEIGTMIAKRGDVKQVKILGTIALIDEGETDWKVFCIDVNDPLAKEMEDIDDIEKHMPGLLKASIDWFKIYKIPAGSKENEFAFNDEAKNKEFAMRIINETHECWKNLILKKVENDKGLACKNVSVDSSPYKMSTEEADGIVNHVSCGLF</sequence>
<dbReference type="Gene3D" id="3.90.80.10">
    <property type="entry name" value="Inorganic pyrophosphatase"/>
    <property type="match status" value="1"/>
</dbReference>
<dbReference type="InterPro" id="IPR036649">
    <property type="entry name" value="Pyrophosphatase_sf"/>
</dbReference>
<reference evidence="7 8" key="1">
    <citation type="submission" date="2022-05" db="EMBL/GenBank/DDBJ databases">
        <authorList>
            <consortium name="Genoscope - CEA"/>
            <person name="William W."/>
        </authorList>
    </citation>
    <scope>NUCLEOTIDE SEQUENCE [LARGE SCALE GENOMIC DNA]</scope>
</reference>
<dbReference type="Proteomes" id="UP001159427">
    <property type="component" value="Unassembled WGS sequence"/>
</dbReference>
<keyword evidence="8" id="KW-1185">Reference proteome</keyword>
<name>A0ABN8PHC7_9CNID</name>